<dbReference type="OrthoDB" id="5347452at2759"/>
<evidence type="ECO:0000313" key="5">
    <source>
        <dbReference type="Proteomes" id="UP000799424"/>
    </source>
</evidence>
<feature type="compositionally biased region" description="Pro residues" evidence="1">
    <location>
        <begin position="262"/>
        <end position="277"/>
    </location>
</feature>
<keyword evidence="3" id="KW-0732">Signal</keyword>
<evidence type="ECO:0000313" key="4">
    <source>
        <dbReference type="EMBL" id="KAF2822741.1"/>
    </source>
</evidence>
<feature type="chain" id="PRO_5025363481" description="Mid2 domain-containing protein" evidence="3">
    <location>
        <begin position="19"/>
        <end position="402"/>
    </location>
</feature>
<evidence type="ECO:0008006" key="6">
    <source>
        <dbReference type="Google" id="ProtNLM"/>
    </source>
</evidence>
<name>A0A6A6ZNS0_9PLEO</name>
<evidence type="ECO:0000256" key="3">
    <source>
        <dbReference type="SAM" id="SignalP"/>
    </source>
</evidence>
<keyword evidence="5" id="KW-1185">Reference proteome</keyword>
<organism evidence="4 5">
    <name type="scientific">Ophiobolus disseminans</name>
    <dbReference type="NCBI Taxonomy" id="1469910"/>
    <lineage>
        <taxon>Eukaryota</taxon>
        <taxon>Fungi</taxon>
        <taxon>Dikarya</taxon>
        <taxon>Ascomycota</taxon>
        <taxon>Pezizomycotina</taxon>
        <taxon>Dothideomycetes</taxon>
        <taxon>Pleosporomycetidae</taxon>
        <taxon>Pleosporales</taxon>
        <taxon>Pleosporineae</taxon>
        <taxon>Phaeosphaeriaceae</taxon>
        <taxon>Ophiobolus</taxon>
    </lineage>
</organism>
<feature type="compositionally biased region" description="Polar residues" evidence="1">
    <location>
        <begin position="351"/>
        <end position="373"/>
    </location>
</feature>
<feature type="region of interest" description="Disordered" evidence="1">
    <location>
        <begin position="344"/>
        <end position="402"/>
    </location>
</feature>
<evidence type="ECO:0000256" key="2">
    <source>
        <dbReference type="SAM" id="Phobius"/>
    </source>
</evidence>
<dbReference type="AlphaFoldDB" id="A0A6A6ZNS0"/>
<feature type="transmembrane region" description="Helical" evidence="2">
    <location>
        <begin position="209"/>
        <end position="236"/>
    </location>
</feature>
<reference evidence="4" key="1">
    <citation type="journal article" date="2020" name="Stud. Mycol.">
        <title>101 Dothideomycetes genomes: a test case for predicting lifestyles and emergence of pathogens.</title>
        <authorList>
            <person name="Haridas S."/>
            <person name="Albert R."/>
            <person name="Binder M."/>
            <person name="Bloem J."/>
            <person name="Labutti K."/>
            <person name="Salamov A."/>
            <person name="Andreopoulos B."/>
            <person name="Baker S."/>
            <person name="Barry K."/>
            <person name="Bills G."/>
            <person name="Bluhm B."/>
            <person name="Cannon C."/>
            <person name="Castanera R."/>
            <person name="Culley D."/>
            <person name="Daum C."/>
            <person name="Ezra D."/>
            <person name="Gonzalez J."/>
            <person name="Henrissat B."/>
            <person name="Kuo A."/>
            <person name="Liang C."/>
            <person name="Lipzen A."/>
            <person name="Lutzoni F."/>
            <person name="Magnuson J."/>
            <person name="Mondo S."/>
            <person name="Nolan M."/>
            <person name="Ohm R."/>
            <person name="Pangilinan J."/>
            <person name="Park H.-J."/>
            <person name="Ramirez L."/>
            <person name="Alfaro M."/>
            <person name="Sun H."/>
            <person name="Tritt A."/>
            <person name="Yoshinaga Y."/>
            <person name="Zwiers L.-H."/>
            <person name="Turgeon B."/>
            <person name="Goodwin S."/>
            <person name="Spatafora J."/>
            <person name="Crous P."/>
            <person name="Grigoriev I."/>
        </authorList>
    </citation>
    <scope>NUCLEOTIDE SEQUENCE</scope>
    <source>
        <strain evidence="4">CBS 113818</strain>
    </source>
</reference>
<keyword evidence="2" id="KW-1133">Transmembrane helix</keyword>
<accession>A0A6A6ZNS0</accession>
<feature type="region of interest" description="Disordered" evidence="1">
    <location>
        <begin position="257"/>
        <end position="284"/>
    </location>
</feature>
<evidence type="ECO:0000256" key="1">
    <source>
        <dbReference type="SAM" id="MobiDB-lite"/>
    </source>
</evidence>
<gene>
    <name evidence="4" type="ORF">CC86DRAFT_409527</name>
</gene>
<keyword evidence="2" id="KW-0812">Transmembrane</keyword>
<protein>
    <recommendedName>
        <fullName evidence="6">Mid2 domain-containing protein</fullName>
    </recommendedName>
</protein>
<dbReference type="Proteomes" id="UP000799424">
    <property type="component" value="Unassembled WGS sequence"/>
</dbReference>
<keyword evidence="2" id="KW-0472">Membrane</keyword>
<sequence>MKVSLIFNIVAALSAAHAVAFRGPVPTDTSPSRVYNGMSPKPTNGPTGNELRKRQSNLSPEICGWVDGDLSSAVSCTIGSCMLYKSAAVGMAGCCLGSDRQSCGWAKSCVGLGEYAAGSCGSNCILDTFTRKCTDVAAPFCITWTYPGEGVADYGCDSTSTNTISTIRPTARNSIGRTTSISLPTVAAAAVIFPLAGSGTTSTRRVKKIAVGTVIGIVVAVLFLLFFVAIGVFMFIKKKKKNQQIAANASIVAANRPQSQYQPPPQMQQGPPPPMSPQPANNGYFAPPNQQEQKYNGYTSVHEYAMTPISNPPTPAPQYSQPHGAPTMPPMPQQQYQYTANGAHEVPAPVPQQNTSPVQQQHTVSPVQRQTSPPAAGAHEVDATSVPHAPGKTGPVYEIGSR</sequence>
<proteinExistence type="predicted"/>
<dbReference type="EMBL" id="MU006233">
    <property type="protein sequence ID" value="KAF2822741.1"/>
    <property type="molecule type" value="Genomic_DNA"/>
</dbReference>
<feature type="region of interest" description="Disordered" evidence="1">
    <location>
        <begin position="29"/>
        <end position="53"/>
    </location>
</feature>
<feature type="signal peptide" evidence="3">
    <location>
        <begin position="1"/>
        <end position="18"/>
    </location>
</feature>